<dbReference type="STRING" id="84029.CROST_12500"/>
<keyword evidence="1" id="KW-0129">CBS domain</keyword>
<evidence type="ECO:0000256" key="1">
    <source>
        <dbReference type="ARBA" id="ARBA00023122"/>
    </source>
</evidence>
<dbReference type="KEGG" id="crw:CROST_030990"/>
<dbReference type="Gene3D" id="3.10.580.10">
    <property type="entry name" value="CBS-domain"/>
    <property type="match status" value="1"/>
</dbReference>
<dbReference type="EMBL" id="CP096983">
    <property type="protein sequence ID" value="URZ12377.1"/>
    <property type="molecule type" value="Genomic_DNA"/>
</dbReference>
<dbReference type="InterPro" id="IPR051257">
    <property type="entry name" value="Diverse_CBS-Domain"/>
</dbReference>
<dbReference type="PROSITE" id="PS51371">
    <property type="entry name" value="CBS"/>
    <property type="match status" value="1"/>
</dbReference>
<dbReference type="Proteomes" id="UP000190951">
    <property type="component" value="Chromosome"/>
</dbReference>
<organism evidence="2 3">
    <name type="scientific">Clostridium felsineum</name>
    <dbReference type="NCBI Taxonomy" id="36839"/>
    <lineage>
        <taxon>Bacteria</taxon>
        <taxon>Bacillati</taxon>
        <taxon>Bacillota</taxon>
        <taxon>Clostridia</taxon>
        <taxon>Eubacteriales</taxon>
        <taxon>Clostridiaceae</taxon>
        <taxon>Clostridium</taxon>
    </lineage>
</organism>
<dbReference type="Pfam" id="PF00571">
    <property type="entry name" value="CBS"/>
    <property type="match status" value="1"/>
</dbReference>
<sequence length="243" mass="28121">MGNNVKSNAEKFLTIYNEIDRHMRKALDENERTGNVDLIKKMAKRDKVFDEYKDELMLFSRLRNAIIHNPYNADIDPIAEPHDKIIVKYSKIRDEILNPPLALESIAVKGKNIYFITQNESVLDVMTVMKDNNYANVPVVDSLGMLVGVFSKNTVFSYMVENEGVQIKRDTKINDFKEFIPINKHENEFFAFVSRRTTAVEVEDMFKKRLQGKKKLTLIFITETGKVREKVLGIVTPWDIALN</sequence>
<accession>A0A1S8LBL8</accession>
<evidence type="ECO:0000313" key="2">
    <source>
        <dbReference type="EMBL" id="URZ12377.1"/>
    </source>
</evidence>
<keyword evidence="3" id="KW-1185">Reference proteome</keyword>
<dbReference type="InterPro" id="IPR000644">
    <property type="entry name" value="CBS_dom"/>
</dbReference>
<dbReference type="SUPFAM" id="SSF54631">
    <property type="entry name" value="CBS-domain pair"/>
    <property type="match status" value="1"/>
</dbReference>
<dbReference type="AlphaFoldDB" id="A0A1S8LBL8"/>
<dbReference type="PANTHER" id="PTHR43080">
    <property type="entry name" value="CBS DOMAIN-CONTAINING PROTEIN CBSX3, MITOCHONDRIAL"/>
    <property type="match status" value="1"/>
</dbReference>
<evidence type="ECO:0000313" key="3">
    <source>
        <dbReference type="Proteomes" id="UP000190951"/>
    </source>
</evidence>
<gene>
    <name evidence="2" type="ORF">CROST_030990</name>
</gene>
<dbReference type="InterPro" id="IPR046342">
    <property type="entry name" value="CBS_dom_sf"/>
</dbReference>
<reference evidence="2 3" key="1">
    <citation type="submission" date="2022-04" db="EMBL/GenBank/DDBJ databases">
        <title>Genome sequence of C. roseum typestrain.</title>
        <authorList>
            <person name="Poehlein A."/>
            <person name="Schoch T."/>
            <person name="Duerre P."/>
            <person name="Daniel R."/>
        </authorList>
    </citation>
    <scope>NUCLEOTIDE SEQUENCE [LARGE SCALE GENOMIC DNA]</scope>
    <source>
        <strain evidence="2 3">DSM 7320</strain>
    </source>
</reference>
<protein>
    <submittedName>
        <fullName evidence="2">Uncharacterized protein</fullName>
    </submittedName>
</protein>
<proteinExistence type="predicted"/>
<dbReference type="RefSeq" id="WP_077833067.1">
    <property type="nucleotide sequence ID" value="NZ_CP096983.1"/>
</dbReference>
<dbReference type="PANTHER" id="PTHR43080:SF2">
    <property type="entry name" value="CBS DOMAIN-CONTAINING PROTEIN"/>
    <property type="match status" value="1"/>
</dbReference>
<name>A0A1S8LBL8_9CLOT</name>